<keyword evidence="1" id="KW-0812">Transmembrane</keyword>
<dbReference type="EMBL" id="KL142427">
    <property type="protein sequence ID" value="KDR66092.1"/>
    <property type="molecule type" value="Genomic_DNA"/>
</dbReference>
<organism evidence="2 3">
    <name type="scientific">Galerina marginata (strain CBS 339.88)</name>
    <dbReference type="NCBI Taxonomy" id="685588"/>
    <lineage>
        <taxon>Eukaryota</taxon>
        <taxon>Fungi</taxon>
        <taxon>Dikarya</taxon>
        <taxon>Basidiomycota</taxon>
        <taxon>Agaricomycotina</taxon>
        <taxon>Agaricomycetes</taxon>
        <taxon>Agaricomycetidae</taxon>
        <taxon>Agaricales</taxon>
        <taxon>Agaricineae</taxon>
        <taxon>Strophariaceae</taxon>
        <taxon>Galerina</taxon>
    </lineage>
</organism>
<evidence type="ECO:0000313" key="3">
    <source>
        <dbReference type="Proteomes" id="UP000027222"/>
    </source>
</evidence>
<proteinExistence type="predicted"/>
<feature type="transmembrane region" description="Helical" evidence="1">
    <location>
        <begin position="12"/>
        <end position="31"/>
    </location>
</feature>
<sequence length="50" mass="5320">MLYDDVAMADFVFGICTTSSLSIIVSSSIFVSSDDSIDDPQPALPLLQPP</sequence>
<keyword evidence="1" id="KW-0472">Membrane</keyword>
<evidence type="ECO:0000256" key="1">
    <source>
        <dbReference type="SAM" id="Phobius"/>
    </source>
</evidence>
<accession>A0A067S828</accession>
<reference evidence="3" key="1">
    <citation type="journal article" date="2014" name="Proc. Natl. Acad. Sci. U.S.A.">
        <title>Extensive sampling of basidiomycete genomes demonstrates inadequacy of the white-rot/brown-rot paradigm for wood decay fungi.</title>
        <authorList>
            <person name="Riley R."/>
            <person name="Salamov A.A."/>
            <person name="Brown D.W."/>
            <person name="Nagy L.G."/>
            <person name="Floudas D."/>
            <person name="Held B.W."/>
            <person name="Levasseur A."/>
            <person name="Lombard V."/>
            <person name="Morin E."/>
            <person name="Otillar R."/>
            <person name="Lindquist E.A."/>
            <person name="Sun H."/>
            <person name="LaButti K.M."/>
            <person name="Schmutz J."/>
            <person name="Jabbour D."/>
            <person name="Luo H."/>
            <person name="Baker S.E."/>
            <person name="Pisabarro A.G."/>
            <person name="Walton J.D."/>
            <person name="Blanchette R.A."/>
            <person name="Henrissat B."/>
            <person name="Martin F."/>
            <person name="Cullen D."/>
            <person name="Hibbett D.S."/>
            <person name="Grigoriev I.V."/>
        </authorList>
    </citation>
    <scope>NUCLEOTIDE SEQUENCE [LARGE SCALE GENOMIC DNA]</scope>
    <source>
        <strain evidence="3">CBS 339.88</strain>
    </source>
</reference>
<keyword evidence="1" id="KW-1133">Transmembrane helix</keyword>
<keyword evidence="3" id="KW-1185">Reference proteome</keyword>
<dbReference type="HOGENOM" id="CLU_3125180_0_0_1"/>
<evidence type="ECO:0000313" key="2">
    <source>
        <dbReference type="EMBL" id="KDR66092.1"/>
    </source>
</evidence>
<gene>
    <name evidence="2" type="ORF">GALMADRAFT_148137</name>
</gene>
<dbReference type="Proteomes" id="UP000027222">
    <property type="component" value="Unassembled WGS sequence"/>
</dbReference>
<dbReference type="AlphaFoldDB" id="A0A067S828"/>
<name>A0A067S828_GALM3</name>
<protein>
    <submittedName>
        <fullName evidence="2">Uncharacterized protein</fullName>
    </submittedName>
</protein>